<dbReference type="Pfam" id="PF07126">
    <property type="entry name" value="ZapC_C"/>
    <property type="match status" value="1"/>
</dbReference>
<dbReference type="GO" id="GO:0051301">
    <property type="term" value="P:cell division"/>
    <property type="evidence" value="ECO:0007669"/>
    <property type="project" value="UniProtKB-KW"/>
</dbReference>
<accession>A0ABS8W7H0</accession>
<name>A0ABS8W7H0_9GAMM</name>
<dbReference type="HAMAP" id="MF_00906">
    <property type="entry name" value="ZapC"/>
    <property type="match status" value="1"/>
</dbReference>
<organism evidence="9 10">
    <name type="scientific">Motilimonas cestriensis</name>
    <dbReference type="NCBI Taxonomy" id="2742685"/>
    <lineage>
        <taxon>Bacteria</taxon>
        <taxon>Pseudomonadati</taxon>
        <taxon>Pseudomonadota</taxon>
        <taxon>Gammaproteobacteria</taxon>
        <taxon>Alteromonadales</taxon>
        <taxon>Alteromonadales genera incertae sedis</taxon>
        <taxon>Motilimonas</taxon>
    </lineage>
</organism>
<keyword evidence="2 5" id="KW-0132">Cell division</keyword>
<comment type="subcellular location">
    <subcellularLocation>
        <location evidence="5 6">Cytoplasm</location>
    </subcellularLocation>
</comment>
<reference evidence="9 10" key="1">
    <citation type="journal article" date="2022" name="Environ. Microbiol. Rep.">
        <title>Eco-phylogenetic analyses reveal divergent evolution of vitamin B12 metabolism in the marine bacterial family 'Psychromonadaceae'.</title>
        <authorList>
            <person name="Jin X."/>
            <person name="Yang Y."/>
            <person name="Cao H."/>
            <person name="Gao B."/>
            <person name="Zhao Z."/>
        </authorList>
    </citation>
    <scope>NUCLEOTIDE SEQUENCE [LARGE SCALE GENOMIC DNA]</scope>
    <source>
        <strain evidence="9 10">MKS20</strain>
    </source>
</reference>
<evidence type="ECO:0000256" key="5">
    <source>
        <dbReference type="HAMAP-Rule" id="MF_00906"/>
    </source>
</evidence>
<evidence type="ECO:0000256" key="6">
    <source>
        <dbReference type="PIRNR" id="PIRNR010252"/>
    </source>
</evidence>
<keyword evidence="3 5" id="KW-0717">Septation</keyword>
<dbReference type="InterPro" id="IPR048373">
    <property type="entry name" value="ZapC_N"/>
</dbReference>
<keyword evidence="10" id="KW-1185">Reference proteome</keyword>
<comment type="subunit">
    <text evidence="5">Interacts directly with FtsZ.</text>
</comment>
<gene>
    <name evidence="5" type="primary">zapC</name>
    <name evidence="9" type="ORF">K6Y31_08885</name>
</gene>
<evidence type="ECO:0000256" key="3">
    <source>
        <dbReference type="ARBA" id="ARBA00023210"/>
    </source>
</evidence>
<evidence type="ECO:0000313" key="9">
    <source>
        <dbReference type="EMBL" id="MCE2594929.1"/>
    </source>
</evidence>
<evidence type="ECO:0000256" key="2">
    <source>
        <dbReference type="ARBA" id="ARBA00022618"/>
    </source>
</evidence>
<dbReference type="InterPro" id="IPR009809">
    <property type="entry name" value="ZapC"/>
</dbReference>
<evidence type="ECO:0000256" key="1">
    <source>
        <dbReference type="ARBA" id="ARBA00022490"/>
    </source>
</evidence>
<feature type="domain" description="Cell-division protein ZapC C-terminal" evidence="7">
    <location>
        <begin position="90"/>
        <end position="171"/>
    </location>
</feature>
<evidence type="ECO:0000256" key="4">
    <source>
        <dbReference type="ARBA" id="ARBA00023306"/>
    </source>
</evidence>
<dbReference type="RefSeq" id="WP_233052439.1">
    <property type="nucleotide sequence ID" value="NZ_JAIMJA010000007.1"/>
</dbReference>
<keyword evidence="1 5" id="KW-0963">Cytoplasm</keyword>
<evidence type="ECO:0000259" key="8">
    <source>
        <dbReference type="Pfam" id="PF21083"/>
    </source>
</evidence>
<dbReference type="EMBL" id="JAIMJA010000007">
    <property type="protein sequence ID" value="MCE2594929.1"/>
    <property type="molecule type" value="Genomic_DNA"/>
</dbReference>
<comment type="function">
    <text evidence="5 6">Contributes to the efficiency of the cell division process by stabilizing the polymeric form of the cell division protein FtsZ. Acts by promoting interactions between FtsZ protofilaments and suppressing the GTPase activity of FtsZ.</text>
</comment>
<keyword evidence="4 5" id="KW-0131">Cell cycle</keyword>
<dbReference type="InterPro" id="IPR048372">
    <property type="entry name" value="ZapC_C"/>
</dbReference>
<protein>
    <recommendedName>
        <fullName evidence="5 6">Cell division protein ZapC</fullName>
    </recommendedName>
</protein>
<evidence type="ECO:0000313" key="10">
    <source>
        <dbReference type="Proteomes" id="UP001201273"/>
    </source>
</evidence>
<dbReference type="PIRSF" id="PIRSF010252">
    <property type="entry name" value="ZapC"/>
    <property type="match status" value="1"/>
</dbReference>
<dbReference type="Pfam" id="PF21083">
    <property type="entry name" value="ZapC_N"/>
    <property type="match status" value="1"/>
</dbReference>
<dbReference type="Proteomes" id="UP001201273">
    <property type="component" value="Unassembled WGS sequence"/>
</dbReference>
<feature type="domain" description="Cell-division protein ZapC N-terminal" evidence="8">
    <location>
        <begin position="2"/>
        <end position="89"/>
    </location>
</feature>
<evidence type="ECO:0000259" key="7">
    <source>
        <dbReference type="Pfam" id="PF07126"/>
    </source>
</evidence>
<comment type="caution">
    <text evidence="9">The sequence shown here is derived from an EMBL/GenBank/DDBJ whole genome shotgun (WGS) entry which is preliminary data.</text>
</comment>
<sequence length="179" mass="21108">MILKPDDNWLWKFDKTQSQLCLELGDELVFQPYLNRKKMVAFPKSVMPFTVDDAAIYYQLLEQLSDHDLPSAVKVHWILNAITALRFHKPMMPQSWFFKVQTQFYRPEQGELIELACFAQQRARYLVLESNSQVSLCMLVDPKHVFSQQKALQQFDVIKVMNDRVCRLQQQTFLMSQVS</sequence>
<comment type="similarity">
    <text evidence="5 6">Belongs to the ZapC family.</text>
</comment>
<proteinExistence type="inferred from homology"/>